<feature type="repeat" description="ANK" evidence="3">
    <location>
        <begin position="1015"/>
        <end position="1047"/>
    </location>
</feature>
<evidence type="ECO:0000256" key="3">
    <source>
        <dbReference type="PROSITE-ProRule" id="PRU00023"/>
    </source>
</evidence>
<keyword evidence="6" id="KW-1185">Reference proteome</keyword>
<evidence type="ECO:0000256" key="1">
    <source>
        <dbReference type="ARBA" id="ARBA00022737"/>
    </source>
</evidence>
<keyword evidence="5" id="KW-0418">Kinase</keyword>
<name>A0A8H6XP75_9AGAR</name>
<dbReference type="InterPro" id="IPR011009">
    <property type="entry name" value="Kinase-like_dom_sf"/>
</dbReference>
<keyword evidence="5" id="KW-0808">Transferase</keyword>
<keyword evidence="5" id="KW-0723">Serine/threonine-protein kinase</keyword>
<dbReference type="Gene3D" id="1.25.40.20">
    <property type="entry name" value="Ankyrin repeat-containing domain"/>
    <property type="match status" value="2"/>
</dbReference>
<feature type="repeat" description="ANK" evidence="3">
    <location>
        <begin position="680"/>
        <end position="712"/>
    </location>
</feature>
<dbReference type="Pfam" id="PF00069">
    <property type="entry name" value="Pkinase"/>
    <property type="match status" value="1"/>
</dbReference>
<evidence type="ECO:0000313" key="6">
    <source>
        <dbReference type="Proteomes" id="UP000620124"/>
    </source>
</evidence>
<dbReference type="InterPro" id="IPR002110">
    <property type="entry name" value="Ankyrin_rpt"/>
</dbReference>
<dbReference type="SMART" id="SM00248">
    <property type="entry name" value="ANK"/>
    <property type="match status" value="9"/>
</dbReference>
<dbReference type="OrthoDB" id="626167at2759"/>
<dbReference type="PROSITE" id="PS50088">
    <property type="entry name" value="ANK_REPEAT"/>
    <property type="match status" value="2"/>
</dbReference>
<comment type="caution">
    <text evidence="5">The sequence shown here is derived from an EMBL/GenBank/DDBJ whole genome shotgun (WGS) entry which is preliminary data.</text>
</comment>
<reference evidence="5" key="1">
    <citation type="submission" date="2020-05" db="EMBL/GenBank/DDBJ databases">
        <title>Mycena genomes resolve the evolution of fungal bioluminescence.</title>
        <authorList>
            <person name="Tsai I.J."/>
        </authorList>
    </citation>
    <scope>NUCLEOTIDE SEQUENCE</scope>
    <source>
        <strain evidence="5">CCC161011</strain>
    </source>
</reference>
<dbReference type="Pfam" id="PF12796">
    <property type="entry name" value="Ank_2"/>
    <property type="match status" value="1"/>
</dbReference>
<dbReference type="PROSITE" id="PS00108">
    <property type="entry name" value="PROTEIN_KINASE_ST"/>
    <property type="match status" value="1"/>
</dbReference>
<dbReference type="PANTHER" id="PTHR24198">
    <property type="entry name" value="ANKYRIN REPEAT AND PROTEIN KINASE DOMAIN-CONTAINING PROTEIN"/>
    <property type="match status" value="1"/>
</dbReference>
<feature type="domain" description="Protein kinase" evidence="4">
    <location>
        <begin position="70"/>
        <end position="403"/>
    </location>
</feature>
<dbReference type="GO" id="GO:0005524">
    <property type="term" value="F:ATP binding"/>
    <property type="evidence" value="ECO:0007669"/>
    <property type="project" value="InterPro"/>
</dbReference>
<dbReference type="AlphaFoldDB" id="A0A8H6XP75"/>
<evidence type="ECO:0000256" key="2">
    <source>
        <dbReference type="ARBA" id="ARBA00023043"/>
    </source>
</evidence>
<dbReference type="PANTHER" id="PTHR24198:SF165">
    <property type="entry name" value="ANKYRIN REPEAT-CONTAINING PROTEIN-RELATED"/>
    <property type="match status" value="1"/>
</dbReference>
<dbReference type="Gene3D" id="1.10.510.10">
    <property type="entry name" value="Transferase(Phosphotransferase) domain 1"/>
    <property type="match status" value="1"/>
</dbReference>
<sequence length="1231" mass="137041">MATAEQQFLSAFEAPSSFTGSADSTQGAFSNRKATSPYTGQIASFLLLLSGLEANLRQDPVFFDFHDSLQSPRTPLDSGTFFTVERAEWSDPSSHRRQWGKFVALKYVRMREGHRDPVNWNQILLEIRALLHQPIRYHPNIVRLLGVGWGAPLGTRSNFPLLVLEYAEFGSLAHLQTNESPFPLSVKKKLCHDVAKGLAILHACDIVHGDLKHENVLVFRNKTPDAQVTYTAKLADFGGSVMDIQEMADQVLFGTPLFNAPESIRGLRGDELKLTDVYSLGLLVWRTILDGNSPFAIQTFAMRSSQSIEELKRADKLLPMARESALDHIILHATDDEMEIVDFVLQNTLQALPHRRSLTKTIAALQVQCVSEINDLLESVENKNKLHREAQSQFPPVRAHGVNATAMGLFLAKTDFRDYDYQSEGPGSSPKLPVPDSAAVVFHAERLKLRLDWSLQVNILNHLEDAAAARSSTSATYIRPVCAAFYLFRCYVDEFGAEFSPQKACYWLRQAALSQDQCQENYLAQAWCWRIHKALCQPLDVEPSVLRDWLMMAILRGHRRCRNDLRQAMSLVTEDAEKQKWQDALNLGTFNLFRGMAGIGMPYFVPRKLRRNYDLDNVDTLDRDIETEFNLRGINSVDQIYVDEQGDGLLHFAASQGKLAALQHIVANYQPNIDLPNQARSETPLFAACRSGHMSCAMFLLDVGARPDGAETSSKEERPLYWLCSFTEKDVPIIAQKLVAAGASLSAEAEKKRHILHFARVWADPENLLCLPVSPLSRAVIMQNVPAVKALLSLGADPMECFEPQRKNGFFQADSACPVIVAAILTLPRILEWLLSYVDPSRALFSPAEMLELSFGPFPIPAVDATSLQSRLSRCGKDYKSSMFKTLQILHTRETMLSAEEMQARSRSENYIVARMVSAGKFDVVESLLRLGYSVHGGVADASPIVEAVRFNHESLFRLLISHGANIHTTIVRDSGDHLSLLQVAADRSPRTRTGIAIAEYLIKMGISVDHPADGARSAFVFAVKNQNFELADLLLQHGADLDFQYRTGPNSPWITVLNELVRNLTEQNLDSIEYLLGSLSGLASPSDIHISRTTILPSSIVDKTNHLSILHVAAIHPPKTKLESSVLAKMLAYILSPNTYGNSAIINRMHPEVGTPLWAATLCCNVEVVVALVEAGADAGMEFMGYSPREVALLEIERLRMESGIDSSAFSRSAAFKSWMTLLHYLPVLH</sequence>
<evidence type="ECO:0000313" key="5">
    <source>
        <dbReference type="EMBL" id="KAF7344948.1"/>
    </source>
</evidence>
<dbReference type="PROSITE" id="PS50011">
    <property type="entry name" value="PROTEIN_KINASE_DOM"/>
    <property type="match status" value="1"/>
</dbReference>
<dbReference type="GO" id="GO:0004674">
    <property type="term" value="F:protein serine/threonine kinase activity"/>
    <property type="evidence" value="ECO:0007669"/>
    <property type="project" value="UniProtKB-KW"/>
</dbReference>
<dbReference type="SUPFAM" id="SSF48403">
    <property type="entry name" value="Ankyrin repeat"/>
    <property type="match status" value="2"/>
</dbReference>
<proteinExistence type="predicted"/>
<dbReference type="InterPro" id="IPR000719">
    <property type="entry name" value="Prot_kinase_dom"/>
</dbReference>
<dbReference type="Proteomes" id="UP000620124">
    <property type="component" value="Unassembled WGS sequence"/>
</dbReference>
<organism evidence="5 6">
    <name type="scientific">Mycena venus</name>
    <dbReference type="NCBI Taxonomy" id="2733690"/>
    <lineage>
        <taxon>Eukaryota</taxon>
        <taxon>Fungi</taxon>
        <taxon>Dikarya</taxon>
        <taxon>Basidiomycota</taxon>
        <taxon>Agaricomycotina</taxon>
        <taxon>Agaricomycetes</taxon>
        <taxon>Agaricomycetidae</taxon>
        <taxon>Agaricales</taxon>
        <taxon>Marasmiineae</taxon>
        <taxon>Mycenaceae</taxon>
        <taxon>Mycena</taxon>
    </lineage>
</organism>
<dbReference type="InterPro" id="IPR008271">
    <property type="entry name" value="Ser/Thr_kinase_AS"/>
</dbReference>
<dbReference type="SMART" id="SM00220">
    <property type="entry name" value="S_TKc"/>
    <property type="match status" value="1"/>
</dbReference>
<accession>A0A8H6XP75</accession>
<protein>
    <submittedName>
        <fullName evidence="5">Serine/threonine protein kinase</fullName>
    </submittedName>
</protein>
<dbReference type="InterPro" id="IPR036770">
    <property type="entry name" value="Ankyrin_rpt-contain_sf"/>
</dbReference>
<keyword evidence="1" id="KW-0677">Repeat</keyword>
<gene>
    <name evidence="5" type="ORF">MVEN_01657400</name>
</gene>
<dbReference type="EMBL" id="JACAZI010000014">
    <property type="protein sequence ID" value="KAF7344948.1"/>
    <property type="molecule type" value="Genomic_DNA"/>
</dbReference>
<evidence type="ECO:0000259" key="4">
    <source>
        <dbReference type="PROSITE" id="PS50011"/>
    </source>
</evidence>
<dbReference type="SUPFAM" id="SSF56112">
    <property type="entry name" value="Protein kinase-like (PK-like)"/>
    <property type="match status" value="1"/>
</dbReference>
<keyword evidence="2 3" id="KW-0040">ANK repeat</keyword>